<name>A0A9N7P038_STRHE</name>
<feature type="region of interest" description="Disordered" evidence="1">
    <location>
        <begin position="219"/>
        <end position="272"/>
    </location>
</feature>
<feature type="domain" description="GAG-pre-integrase" evidence="2">
    <location>
        <begin position="429"/>
        <end position="496"/>
    </location>
</feature>
<dbReference type="Proteomes" id="UP001153555">
    <property type="component" value="Unassembled WGS sequence"/>
</dbReference>
<proteinExistence type="predicted"/>
<evidence type="ECO:0000259" key="3">
    <source>
        <dbReference type="Pfam" id="PF22936"/>
    </source>
</evidence>
<dbReference type="Pfam" id="PF22936">
    <property type="entry name" value="Pol_BBD"/>
    <property type="match status" value="1"/>
</dbReference>
<dbReference type="PANTHER" id="PTHR47481:SF35">
    <property type="entry name" value="ZINC FINGER, CCHC-TYPE-RELATED"/>
    <property type="match status" value="1"/>
</dbReference>
<dbReference type="InterPro" id="IPR025724">
    <property type="entry name" value="GAG-pre-integrase_dom"/>
</dbReference>
<dbReference type="InterPro" id="IPR054722">
    <property type="entry name" value="PolX-like_BBD"/>
</dbReference>
<dbReference type="OrthoDB" id="1845088at2759"/>
<evidence type="ECO:0000313" key="5">
    <source>
        <dbReference type="Proteomes" id="UP001153555"/>
    </source>
</evidence>
<evidence type="ECO:0000256" key="1">
    <source>
        <dbReference type="SAM" id="MobiDB-lite"/>
    </source>
</evidence>
<dbReference type="Pfam" id="PF14223">
    <property type="entry name" value="Retrotran_gag_2"/>
    <property type="match status" value="1"/>
</dbReference>
<keyword evidence="5" id="KW-1185">Reference proteome</keyword>
<evidence type="ECO:0008006" key="6">
    <source>
        <dbReference type="Google" id="ProtNLM"/>
    </source>
</evidence>
<evidence type="ECO:0000313" key="4">
    <source>
        <dbReference type="EMBL" id="CAA0841807.1"/>
    </source>
</evidence>
<accession>A0A9N7P038</accession>
<dbReference type="AlphaFoldDB" id="A0A9N7P038"/>
<comment type="caution">
    <text evidence="4">The sequence shown here is derived from an EMBL/GenBank/DDBJ whole genome shotgun (WGS) entry which is preliminary data.</text>
</comment>
<dbReference type="Pfam" id="PF13976">
    <property type="entry name" value="gag_pre-integrs"/>
    <property type="match status" value="1"/>
</dbReference>
<dbReference type="PANTHER" id="PTHR47481">
    <property type="match status" value="1"/>
</dbReference>
<sequence length="644" mass="70937">MVVPTDALPVATMINMVAGIKLTSANYLPWRRQITHMAECFDLIGLLDGSVTPPSQFSPLPDNATNPNPAFLSWRTKDRKLLSVIYSSLSEEAASEVINAVSSRELWLTLEEVFSSASRHHQLREELLSLRRGDMTVDDYGRRFKGLCDQLSAIGRPVDASDQSHWFLRGLGIQFAHFADTRLAFSPVPVFRDLLNQAKQYDMLIRSMETPPSSVAFYADRSASSSDPSRHRSSHDSGNPQGHSGGRSNHRGRGGRQHSNGGGGGRHSNGGRRPYVPRCQICQGAHYADKCPQFLECRQSMSPANLAKAFSSSCAVSNPPPDWCLDSGASTHMTNQPATLDSLESYSGNSSVIVGNGSNLSISHIGSCRLPNGMRLNDVLVVPHLTKNLVSISKLTSDLPVDVVFSGNLFLIQHRETKEPLARGRCDGGLYYMDRWCPALAAAVRNKVSKASFELWHCRLGHASSSIISLLQKSGSLTVTTDSSSTRICSSCNLAKRITHFISSSRGAVLASLWATVVYTRVLGVLTQLHLVSTQLDMLNSTNCASHSLKPLRQVQFPALISLPFSMTCRHRLCLLRTAQLPSMLQCVQSSFLMKHQILRSIRYSQLLPSRLILCRHLHHSRVLLLLSRLLLFLPSIPRVPLTP</sequence>
<dbReference type="EMBL" id="CACSLK010034598">
    <property type="protein sequence ID" value="CAA0841807.1"/>
    <property type="molecule type" value="Genomic_DNA"/>
</dbReference>
<feature type="domain" description="Retrovirus-related Pol polyprotein from transposon TNT 1-94-like beta-barrel" evidence="3">
    <location>
        <begin position="323"/>
        <end position="397"/>
    </location>
</feature>
<evidence type="ECO:0000259" key="2">
    <source>
        <dbReference type="Pfam" id="PF13976"/>
    </source>
</evidence>
<gene>
    <name evidence="4" type="ORF">SHERM_07682</name>
</gene>
<organism evidence="4 5">
    <name type="scientific">Striga hermonthica</name>
    <name type="common">Purple witchweed</name>
    <name type="synonym">Buchnera hermonthica</name>
    <dbReference type="NCBI Taxonomy" id="68872"/>
    <lineage>
        <taxon>Eukaryota</taxon>
        <taxon>Viridiplantae</taxon>
        <taxon>Streptophyta</taxon>
        <taxon>Embryophyta</taxon>
        <taxon>Tracheophyta</taxon>
        <taxon>Spermatophyta</taxon>
        <taxon>Magnoliopsida</taxon>
        <taxon>eudicotyledons</taxon>
        <taxon>Gunneridae</taxon>
        <taxon>Pentapetalae</taxon>
        <taxon>asterids</taxon>
        <taxon>lamiids</taxon>
        <taxon>Lamiales</taxon>
        <taxon>Orobanchaceae</taxon>
        <taxon>Buchnereae</taxon>
        <taxon>Striga</taxon>
    </lineage>
</organism>
<reference evidence="4" key="1">
    <citation type="submission" date="2019-12" db="EMBL/GenBank/DDBJ databases">
        <authorList>
            <person name="Scholes J."/>
        </authorList>
    </citation>
    <scope>NUCLEOTIDE SEQUENCE</scope>
</reference>
<protein>
    <recommendedName>
        <fullName evidence="6">GAG-pre-integrase domain-containing protein</fullName>
    </recommendedName>
</protein>